<gene>
    <name evidence="3" type="ORF">BEH84_03538</name>
    <name evidence="4" type="ORF">BEI59_17165</name>
    <name evidence="2" type="ORF">BEI61_00193</name>
</gene>
<dbReference type="SUPFAM" id="SSF54106">
    <property type="entry name" value="LysM domain"/>
    <property type="match status" value="1"/>
</dbReference>
<dbReference type="SMART" id="SM00257">
    <property type="entry name" value="LysM"/>
    <property type="match status" value="1"/>
</dbReference>
<dbReference type="EMBL" id="MCGH01000001">
    <property type="protein sequence ID" value="ODM08564.1"/>
    <property type="molecule type" value="Genomic_DNA"/>
</dbReference>
<dbReference type="InterPro" id="IPR024300">
    <property type="entry name" value="SipL_SPOCS_dom"/>
</dbReference>
<evidence type="ECO:0000313" key="7">
    <source>
        <dbReference type="Proteomes" id="UP000095003"/>
    </source>
</evidence>
<evidence type="ECO:0000259" key="1">
    <source>
        <dbReference type="PROSITE" id="PS51782"/>
    </source>
</evidence>
<feature type="domain" description="LysM" evidence="1">
    <location>
        <begin position="471"/>
        <end position="514"/>
    </location>
</feature>
<evidence type="ECO:0000313" key="4">
    <source>
        <dbReference type="EMBL" id="ODR49667.1"/>
    </source>
</evidence>
<proteinExistence type="predicted"/>
<protein>
    <submittedName>
        <fullName evidence="2">Autolysin</fullName>
    </submittedName>
</protein>
<dbReference type="EMBL" id="MEHA01000012">
    <property type="protein sequence ID" value="ODR49667.1"/>
    <property type="molecule type" value="Genomic_DNA"/>
</dbReference>
<dbReference type="EMBL" id="MCGI01000003">
    <property type="protein sequence ID" value="ODM11109.1"/>
    <property type="molecule type" value="Genomic_DNA"/>
</dbReference>
<dbReference type="Pfam" id="PF01476">
    <property type="entry name" value="LysM"/>
    <property type="match status" value="1"/>
</dbReference>
<reference evidence="4 6" key="2">
    <citation type="submission" date="2016-08" db="EMBL/GenBank/DDBJ databases">
        <authorList>
            <person name="Seilhamer J.J."/>
        </authorList>
    </citation>
    <scope>NUCLEOTIDE SEQUENCE [LARGE SCALE GENOMIC DNA]</scope>
    <source>
        <strain evidence="4 6">NML150140-1</strain>
    </source>
</reference>
<dbReference type="Gene3D" id="3.10.350.10">
    <property type="entry name" value="LysM domain"/>
    <property type="match status" value="1"/>
</dbReference>
<evidence type="ECO:0000313" key="3">
    <source>
        <dbReference type="EMBL" id="ODM11109.1"/>
    </source>
</evidence>
<comment type="caution">
    <text evidence="2">The sequence shown here is derived from an EMBL/GenBank/DDBJ whole genome shotgun (WGS) entry which is preliminary data.</text>
</comment>
<dbReference type="RefSeq" id="WP_044966194.1">
    <property type="nucleotide sequence ID" value="NZ_BAABXS010000001.1"/>
</dbReference>
<evidence type="ECO:0000313" key="6">
    <source>
        <dbReference type="Proteomes" id="UP000094271"/>
    </source>
</evidence>
<name>A0A1E3AIL2_9FIRM</name>
<dbReference type="Proteomes" id="UP000094067">
    <property type="component" value="Unassembled WGS sequence"/>
</dbReference>
<dbReference type="CDD" id="cd00118">
    <property type="entry name" value="LysM"/>
    <property type="match status" value="1"/>
</dbReference>
<evidence type="ECO:0000313" key="2">
    <source>
        <dbReference type="EMBL" id="ODM08564.1"/>
    </source>
</evidence>
<dbReference type="AlphaFoldDB" id="A0A1E3AIL2"/>
<dbReference type="InterPro" id="IPR036779">
    <property type="entry name" value="LysM_dom_sf"/>
</dbReference>
<dbReference type="PATRIC" id="fig|1432052.3.peg.3922"/>
<dbReference type="Proteomes" id="UP000095003">
    <property type="component" value="Unassembled WGS sequence"/>
</dbReference>
<dbReference type="PROSITE" id="PS51782">
    <property type="entry name" value="LYSM"/>
    <property type="match status" value="1"/>
</dbReference>
<organism evidence="2 5">
    <name type="scientific">Eisenbergiella tayi</name>
    <dbReference type="NCBI Taxonomy" id="1432052"/>
    <lineage>
        <taxon>Bacteria</taxon>
        <taxon>Bacillati</taxon>
        <taxon>Bacillota</taxon>
        <taxon>Clostridia</taxon>
        <taxon>Lachnospirales</taxon>
        <taxon>Lachnospiraceae</taxon>
        <taxon>Eisenbergiella</taxon>
    </lineage>
</organism>
<sequence>MELIKKNIHMDRIKCKASTQITMEDDINITDSRPDVYQLIEEQGEVVIDEIRAVQDHVYIKGKLEFCVLYLSDDDVRRPASMEGSIPFDEQIYMEGVVPTDSVSVKKDLEDLSVGMINSRKLSVQALIRLGLYVEELYDEEAAVELSSNEPVEFRQKTINLASLAIQKKDIFRIREEMELPNGYPNIFDIFWQTCKLGETQFRLSEGKLSIQGEVQLFFLYEGEGENRPVMWYEAKIPFSGVLDCQGLRERMVDDITCQIGHKELEVKADTDGEERIVGLEIVLDLDMKIYEEEQTEILSDIYGVTREMEAVAGVGKLKQLLMKNMGKTKISGRFKVAAGLPKMQQLCHSECDIQMAETKIVDEGLRITGAAAVKSLYGTGDPEVPYDSIAGTIPFSYVLEIPGISPECTYKLDSVPEDLSVTMIDADEVEVKAVLDFHGIVFSHYEEPMIQDVKVTDLDPDKLSSLPGIVAYIAREGDSLWNIGKKYYVPVSQIKDINELTSDEIHPGDKLLIVKGIS</sequence>
<evidence type="ECO:0000313" key="5">
    <source>
        <dbReference type="Proteomes" id="UP000094067"/>
    </source>
</evidence>
<dbReference type="Proteomes" id="UP000094271">
    <property type="component" value="Unassembled WGS sequence"/>
</dbReference>
<dbReference type="Pfam" id="PF12673">
    <property type="entry name" value="SipL"/>
    <property type="match status" value="3"/>
</dbReference>
<dbReference type="OrthoDB" id="9779340at2"/>
<dbReference type="InterPro" id="IPR018392">
    <property type="entry name" value="LysM"/>
</dbReference>
<accession>A0A1E3AIL2</accession>
<reference evidence="5 7" key="1">
    <citation type="submission" date="2016-07" db="EMBL/GenBank/DDBJ databases">
        <title>Characterization of isolates of Eisenbergiella tayi derived from blood cultures, using whole genome sequencing.</title>
        <authorList>
            <person name="Burdz T."/>
            <person name="Wiebe D."/>
            <person name="Huynh C."/>
            <person name="Bernard K."/>
        </authorList>
    </citation>
    <scope>NUCLEOTIDE SEQUENCE [LARGE SCALE GENOMIC DNA]</scope>
    <source>
        <strain evidence="2 5">NML 110608</strain>
        <strain evidence="3 7">NML 120489</strain>
    </source>
</reference>